<evidence type="ECO:0000313" key="1">
    <source>
        <dbReference type="EMBL" id="GBG09275.1"/>
    </source>
</evidence>
<accession>A0A2R5ET13</accession>
<gene>
    <name evidence="1" type="ORF">PAT3040_03917</name>
</gene>
<name>A0A2R5ET13_9BACL</name>
<reference evidence="1 2" key="1">
    <citation type="submission" date="2017-08" db="EMBL/GenBank/DDBJ databases">
        <title>Substantial Increase in Enzyme Production by Combined Drug-Resistance Mutations in Paenibacillus agaridevorans.</title>
        <authorList>
            <person name="Tanaka Y."/>
            <person name="Funane K."/>
            <person name="Hosaka T."/>
            <person name="Shiwa Y."/>
            <person name="Fujita N."/>
            <person name="Miyazaki T."/>
            <person name="Yoshikawa H."/>
            <person name="Murakami K."/>
            <person name="Kasahara K."/>
            <person name="Inaoka T."/>
            <person name="Hiraga Y."/>
            <person name="Ochi K."/>
        </authorList>
    </citation>
    <scope>NUCLEOTIDE SEQUENCE [LARGE SCALE GENOMIC DNA]</scope>
    <source>
        <strain evidence="1 2">T-3040</strain>
    </source>
</reference>
<comment type="caution">
    <text evidence="1">The sequence shown here is derived from an EMBL/GenBank/DDBJ whole genome shotgun (WGS) entry which is preliminary data.</text>
</comment>
<protein>
    <submittedName>
        <fullName evidence="1">Uncharacterized protein</fullName>
    </submittedName>
</protein>
<dbReference type="Proteomes" id="UP000245202">
    <property type="component" value="Unassembled WGS sequence"/>
</dbReference>
<evidence type="ECO:0000313" key="2">
    <source>
        <dbReference type="Proteomes" id="UP000245202"/>
    </source>
</evidence>
<dbReference type="AlphaFoldDB" id="A0A2R5ET13"/>
<keyword evidence="2" id="KW-1185">Reference proteome</keyword>
<organism evidence="1 2">
    <name type="scientific">Paenibacillus agaridevorans</name>
    <dbReference type="NCBI Taxonomy" id="171404"/>
    <lineage>
        <taxon>Bacteria</taxon>
        <taxon>Bacillati</taxon>
        <taxon>Bacillota</taxon>
        <taxon>Bacilli</taxon>
        <taxon>Bacillales</taxon>
        <taxon>Paenibacillaceae</taxon>
        <taxon>Paenibacillus</taxon>
    </lineage>
</organism>
<proteinExistence type="predicted"/>
<sequence>MTEGRYLDKKSLRKRTAWFIHIEIDRVVANLKNGVVGKEHALGSLNTLHQMASTLKDIDSMQHVCKVMNRIIDSAHTTGAFYFTEYRREARG</sequence>
<dbReference type="EMBL" id="BDQX01000208">
    <property type="protein sequence ID" value="GBG09275.1"/>
    <property type="molecule type" value="Genomic_DNA"/>
</dbReference>